<keyword evidence="2" id="KW-1185">Reference proteome</keyword>
<gene>
    <name evidence="1" type="ORF">HMPREF9098_0396</name>
</gene>
<dbReference type="AlphaFoldDB" id="F0EX16"/>
<accession>F0EX16</accession>
<proteinExistence type="predicted"/>
<name>F0EX16_9NEIS</name>
<comment type="caution">
    <text evidence="1">The sequence shown here is derived from an EMBL/GenBank/DDBJ whole genome shotgun (WGS) entry which is preliminary data.</text>
</comment>
<evidence type="ECO:0000313" key="1">
    <source>
        <dbReference type="EMBL" id="EGC18247.1"/>
    </source>
</evidence>
<evidence type="ECO:0000313" key="2">
    <source>
        <dbReference type="Proteomes" id="UP000004088"/>
    </source>
</evidence>
<dbReference type="EMBL" id="AEWV01000006">
    <property type="protein sequence ID" value="EGC18247.1"/>
    <property type="molecule type" value="Genomic_DNA"/>
</dbReference>
<dbReference type="HOGENOM" id="CLU_3290957_0_0_4"/>
<organism evidence="1 2">
    <name type="scientific">Kingella denitrificans ATCC 33394</name>
    <dbReference type="NCBI Taxonomy" id="888741"/>
    <lineage>
        <taxon>Bacteria</taxon>
        <taxon>Pseudomonadati</taxon>
        <taxon>Pseudomonadota</taxon>
        <taxon>Betaproteobacteria</taxon>
        <taxon>Neisseriales</taxon>
        <taxon>Neisseriaceae</taxon>
        <taxon>Kingella</taxon>
    </lineage>
</organism>
<sequence>MVFGRVSKKQPARQWIVKAAGKAACIAKCNVLKKRQSCFL</sequence>
<dbReference type="Proteomes" id="UP000004088">
    <property type="component" value="Unassembled WGS sequence"/>
</dbReference>
<reference evidence="1 2" key="1">
    <citation type="submission" date="2011-01" db="EMBL/GenBank/DDBJ databases">
        <authorList>
            <person name="Muzny D."/>
            <person name="Qin X."/>
            <person name="Deng J."/>
            <person name="Jiang H."/>
            <person name="Liu Y."/>
            <person name="Qu J."/>
            <person name="Song X.-Z."/>
            <person name="Zhang L."/>
            <person name="Thornton R."/>
            <person name="Coyle M."/>
            <person name="Francisco L."/>
            <person name="Jackson L."/>
            <person name="Javaid M."/>
            <person name="Korchina V."/>
            <person name="Kovar C."/>
            <person name="Mata R."/>
            <person name="Mathew T."/>
            <person name="Ngo R."/>
            <person name="Nguyen L."/>
            <person name="Nguyen N."/>
            <person name="Okwuonu G."/>
            <person name="Ongeri F."/>
            <person name="Pham C."/>
            <person name="Simmons D."/>
            <person name="Wilczek-Boney K."/>
            <person name="Hale W."/>
            <person name="Jakkamsetti A."/>
            <person name="Pham P."/>
            <person name="Ruth R."/>
            <person name="San Lucas F."/>
            <person name="Warren J."/>
            <person name="Zhang J."/>
            <person name="Zhao Z."/>
            <person name="Zhou C."/>
            <person name="Zhu D."/>
            <person name="Lee S."/>
            <person name="Bess C."/>
            <person name="Blankenburg K."/>
            <person name="Forbes L."/>
            <person name="Fu Q."/>
            <person name="Gubbala S."/>
            <person name="Hirani K."/>
            <person name="Jayaseelan J.C."/>
            <person name="Lara F."/>
            <person name="Munidasa M."/>
            <person name="Palculict T."/>
            <person name="Patil S."/>
            <person name="Pu L.-L."/>
            <person name="Saada N."/>
            <person name="Tang L."/>
            <person name="Weissenberger G."/>
            <person name="Zhu Y."/>
            <person name="Hemphill L."/>
            <person name="Shang Y."/>
            <person name="Youmans B."/>
            <person name="Ayvaz T."/>
            <person name="Ross M."/>
            <person name="Santibanez J."/>
            <person name="Aqrawi P."/>
            <person name="Gross S."/>
            <person name="Joshi V."/>
            <person name="Fowler G."/>
            <person name="Nazareth L."/>
            <person name="Reid J."/>
            <person name="Worley K."/>
            <person name="Petrosino J."/>
            <person name="Highlander S."/>
            <person name="Gibbs R."/>
        </authorList>
    </citation>
    <scope>NUCLEOTIDE SEQUENCE [LARGE SCALE GENOMIC DNA]</scope>
    <source>
        <strain evidence="1 2">ATCC 33394</strain>
    </source>
</reference>
<protein>
    <submittedName>
        <fullName evidence="1">Uncharacterized protein</fullName>
    </submittedName>
</protein>
<dbReference type="STRING" id="888741.HMPREF9098_0396"/>